<keyword evidence="2" id="KW-1185">Reference proteome</keyword>
<reference evidence="1" key="1">
    <citation type="submission" date="2021-05" db="EMBL/GenBank/DDBJ databases">
        <authorList>
            <person name="Pan Q."/>
            <person name="Jouanno E."/>
            <person name="Zahm M."/>
            <person name="Klopp C."/>
            <person name="Cabau C."/>
            <person name="Louis A."/>
            <person name="Berthelot C."/>
            <person name="Parey E."/>
            <person name="Roest Crollius H."/>
            <person name="Montfort J."/>
            <person name="Robinson-Rechavi M."/>
            <person name="Bouchez O."/>
            <person name="Lampietro C."/>
            <person name="Lopez Roques C."/>
            <person name="Donnadieu C."/>
            <person name="Postlethwait J."/>
            <person name="Bobe J."/>
            <person name="Dillon D."/>
            <person name="Chandos A."/>
            <person name="von Hippel F."/>
            <person name="Guiguen Y."/>
        </authorList>
    </citation>
    <scope>NUCLEOTIDE SEQUENCE</scope>
    <source>
        <strain evidence="1">YG-Jan2019</strain>
    </source>
</reference>
<dbReference type="Proteomes" id="UP001157502">
    <property type="component" value="Chromosome 20"/>
</dbReference>
<evidence type="ECO:0000313" key="2">
    <source>
        <dbReference type="Proteomes" id="UP001157502"/>
    </source>
</evidence>
<proteinExistence type="predicted"/>
<evidence type="ECO:0000313" key="1">
    <source>
        <dbReference type="EMBL" id="KAJ7996649.1"/>
    </source>
</evidence>
<comment type="caution">
    <text evidence="1">The sequence shown here is derived from an EMBL/GenBank/DDBJ whole genome shotgun (WGS) entry which is preliminary data.</text>
</comment>
<sequence length="424" mass="49201">MTLVQRNRLPANCLGNSTYSSTIYRMRRQTWWRLPAVLMLISEWTQYIKSQEMTVFPPENIIIDDTGCLGPLYIHWTAPASLVNLTDCSMRYHLEYFNTYQNRWTVIRTVRTWYSAQFDLEKEVRVRISTLLRGACVNGTELMSPFTEIVIKPTLTGPVGSRIQNFECVFYQKQFMECTWMSGSEGPTHSQRSLHFWHQGMDRTEECPRYIYSNELRIGCTFSGKSLPEFTDLNICVNSSSSRVPLRPAFFSLQVQNHVKPAAIETLHLEAGPDRGLAVRWELPQDSIPSHCLEHEVEAREEGVDEQVLERNRTRMMSLTYSLTDGVLRQCFRVRSRVHWYCADRGFWSDWSNWSCYPDLSPGSESNALVICAIVISLILFMLILSLCGWALWKKWKGRQGKPALYCSLHKLMEYSKTIHVITK</sequence>
<name>A0ACC2FZ21_DALPE</name>
<protein>
    <submittedName>
        <fullName evidence="1">Uncharacterized protein</fullName>
    </submittedName>
</protein>
<accession>A0ACC2FZ21</accession>
<gene>
    <name evidence="1" type="ORF">DPEC_G00239230</name>
</gene>
<organism evidence="1 2">
    <name type="scientific">Dallia pectoralis</name>
    <name type="common">Alaska blackfish</name>
    <dbReference type="NCBI Taxonomy" id="75939"/>
    <lineage>
        <taxon>Eukaryota</taxon>
        <taxon>Metazoa</taxon>
        <taxon>Chordata</taxon>
        <taxon>Craniata</taxon>
        <taxon>Vertebrata</taxon>
        <taxon>Euteleostomi</taxon>
        <taxon>Actinopterygii</taxon>
        <taxon>Neopterygii</taxon>
        <taxon>Teleostei</taxon>
        <taxon>Protacanthopterygii</taxon>
        <taxon>Esociformes</taxon>
        <taxon>Umbridae</taxon>
        <taxon>Dallia</taxon>
    </lineage>
</organism>
<dbReference type="EMBL" id="CM055747">
    <property type="protein sequence ID" value="KAJ7996649.1"/>
    <property type="molecule type" value="Genomic_DNA"/>
</dbReference>